<dbReference type="EMBL" id="SNRW01031236">
    <property type="protein sequence ID" value="KAA6357557.1"/>
    <property type="molecule type" value="Genomic_DNA"/>
</dbReference>
<comment type="caution">
    <text evidence="1">The sequence shown here is derived from an EMBL/GenBank/DDBJ whole genome shotgun (WGS) entry which is preliminary data.</text>
</comment>
<evidence type="ECO:0000313" key="1">
    <source>
        <dbReference type="EMBL" id="KAA6357557.1"/>
    </source>
</evidence>
<dbReference type="Proteomes" id="UP000324800">
    <property type="component" value="Unassembled WGS sequence"/>
</dbReference>
<sequence>MGAVSGPIGAINPTA</sequence>
<reference evidence="1 2" key="1">
    <citation type="submission" date="2019-03" db="EMBL/GenBank/DDBJ databases">
        <title>Single cell metagenomics reveals metabolic interactions within the superorganism composed of flagellate Streblomastix strix and complex community of Bacteroidetes bacteria on its surface.</title>
        <authorList>
            <person name="Treitli S.C."/>
            <person name="Kolisko M."/>
            <person name="Husnik F."/>
            <person name="Keeling P."/>
            <person name="Hampl V."/>
        </authorList>
    </citation>
    <scope>NUCLEOTIDE SEQUENCE [LARGE SCALE GENOMIC DNA]</scope>
    <source>
        <strain evidence="1">ST1C</strain>
    </source>
</reference>
<proteinExistence type="predicted"/>
<protein>
    <submittedName>
        <fullName evidence="1">Uncharacterized protein</fullName>
    </submittedName>
</protein>
<evidence type="ECO:0000313" key="2">
    <source>
        <dbReference type="Proteomes" id="UP000324800"/>
    </source>
</evidence>
<gene>
    <name evidence="1" type="ORF">EZS28_046916</name>
</gene>
<feature type="non-terminal residue" evidence="1">
    <location>
        <position position="15"/>
    </location>
</feature>
<accession>A0A5J4TH71</accession>
<name>A0A5J4TH71_9EUKA</name>
<organism evidence="1 2">
    <name type="scientific">Streblomastix strix</name>
    <dbReference type="NCBI Taxonomy" id="222440"/>
    <lineage>
        <taxon>Eukaryota</taxon>
        <taxon>Metamonada</taxon>
        <taxon>Preaxostyla</taxon>
        <taxon>Oxymonadida</taxon>
        <taxon>Streblomastigidae</taxon>
        <taxon>Streblomastix</taxon>
    </lineage>
</organism>